<feature type="compositionally biased region" description="Polar residues" evidence="2">
    <location>
        <begin position="243"/>
        <end position="256"/>
    </location>
</feature>
<feature type="region of interest" description="Disordered" evidence="2">
    <location>
        <begin position="43"/>
        <end position="71"/>
    </location>
</feature>
<sequence length="3318" mass="356822">MLTLRRGESAVGGGGSTRSLVTRRQMTNFLSCRLPALMQSPPGGSASFFSPARNERSNTGRRGGSDGPADSAEARALKRIIGGKGDGKVLTLAEQIRELAGTGSVPWTTELAESVLLTTAQASRSLSNLWASDAAIQFLLHDAARSTASAADVPRGSNEEVRGGEMRGAAAVDLLSNPGTAPLPHGLQLQQNAKRIGERARFAMAMLQSQQVAKRRARLRETLLVPARRQLLRLHRLKAPSADATSSSSENPPTDSNLHDGAASVSARHAPRVSDVSSLTSHQFDYLPRNADLDTYLHNYLLPSLFNELRQFCEEVGRRYDAAVAAAAAATATTSTTTIASTGTEEECKANESPTNLRAANALPPPPVTLNDSCLPSLSGAEQETFAVLLSVLYRTLLQRGVVRPSAHPRGSRRHQHDHRGDQFYFHPFQTIATTPDTKGELAEGSIQHLDGLPLRAFAITLSSVASTADRIAGPRSGLLEKTLRRASENRAALLSLRGGEDSEGGEGGEMEGAAHAQDGAHRTAGDSGSGGGGPARLARTPAPHPARFQSRKDLRDASASAVPGQPTTLIGNPSAAQPAVARSCGAKTLLSHHKSHGRLTDRSATTTAHKTALPPFSFPRNFNLEPHISTLKFCYHDHALQLLIDTAGVHPREGRTSEGTPSEAAHHATPSHAEMRLEDYVNAIAQASLTLLQVALHWAPLCRTTQLPAVAHAVAHILRYPHTPSALMLRDVGSGAAAPTASSGLNGREAEAGENDRGAVAAAPKDEAPPQRDGTTTTTTTLDYRVHARLHQLFLAAYPDGTAFERMTRRLLRSTFRYLMKQVTGTFLSTAAPLDQIFSHWPRELSGSTGSTPTRASNREPPASRQGVVCYTAPTSATTDVLLFGAFMEECWRKLMRQEFWKSIPSAGVLPFGGGDGSVNRAVLCSSVNPNDVKRERKSTELQLWVSSDEEGGWSSGNDGAVAPLAETRKAKSAAVSPDRADHFYLLLQAPLFVQSWLHDQLGNSIATVTPDIMMKLLRIMDHITNYLAIPSVGGRTHAALSLLREWRATPFVSDVLSGSEELFFATREMRLYVASMGLPTVLMKPASADAPCDGADSSLGGASSSPFSATSSPLLSPSSRDAGARLAVQQCVQRVSSPPTVLIHWMARINPLGLYVTPTNRLCSTSALALRKSEEANPQRTSVDRSAEQRTGDASGETVPLLRDLRESTLFWLPTWRESSFSLHDTATLLRALNITCLAEQRKSMAASPSSNNAGSRNTRTNSNSNSSSQLDGVHRGTDQSTVIGLQGCELHLPVWDGMGPLELLLRASHRMLFAPQDRVAASQLSTLPTDAPLQGTMATTTTKTEKAKAADATEVAGGTWQERGADALFEGDPPASLEALVTLYLSLLAATRESNAQLAETAPGTSSSNSSGRSVQHPSERAKAAQQTLVVWAPFRSPRTTSRYAHIARCRTVLRCCLAECESVLQDRLRTRRSTHTTVGVTAKDEENTEEGNAPASCGAPRRGGDRAADDLASSLEALLELSMLAEAVWPRGHVTQSEGNAARQGSSNGSSRSSRRSCGEALLPQQLLALFQQALVARLRASSLREMAALLSNQLWWTAQQQQQQQGAAAAAATTAQVPACASWVEQTILNVLEEKIYSTSAQAQPDGDARATVKENSRVSREHALLHRSFEVYEWVLMPWYLKLELRRHTPTRSLPCFPSDTTAAAIEVTMRPSTSVLDDFTSLEDAFDEHSDSADSDCDGVAPIAPSTLPRPITTVRCVSGAGTSIELHTSLLLERALNALVSHCESFDTFLHVVRYLFLSHPVTLTTAPIAAVQLDAMAAALTPSPRSRSSADGASGWSTTTLSSSAAAAQRQSLSFAEAWQASNACSLPQQWVTVPQSLRYRYVDTLYRLFVRLIYLPNTTLEDLFELLHVLWLADPSASRPDLSSSAAAVAGGGDGKQRGSRRTTGGAAAASTWPSLFQRCADFTVQTLSADKHDDAVLDGQRQQQQRLTVPVILQNLRLILEKGLLTVVGSVNEPMCIAAMQLPPVPVLLFLSGLATQVRDERAAVAQLEDNEERDQDQSSPRLTPAQHAVLDLLEPFVLYTVVTSEMLFDLPKATYLPLFLEVLSGLEPRLVLNVIQAAFTGRATDPRRAGRGRRFISSSESSVVGGPKHIPIRSMFSGGSNQFEEHARCVAAIVSSMVMVAGQAQASSLVWASVDSQAAAAAAAEEEEEEQTSGATDKEGEATGELRRLLPGSSAPVTLLRKDDTRVQVGRAHRRALGYLSGELYRHLMVPLHWQPLRLTDPAMLLRLLQIFTVRRHRRLHNTLVYLIFRLLTTTAVVSAGWDGVHARPPPCLRVAASASRRTDAAAKQHRDPAPDPASRETPRTALSPVGHLLLRQLSLSQWREFFYRDLRHGVYIPYQRRLKLRRIKEIQLQRQQRGAALFSTLTETAGTSHEVRQRADVEVNGASVPWAIGVMESTDVYRERITLGTVVLTLDAASTQTLVHDIMSPSVLLTFTADLLQRHWWNRRSTGRQAEEVLLARTGLGAADTAALDAAQESSPSPSSASTYAVLLRYASVNSVLREAALQPFLKAAGEVLDQLASAKEQEFLAVLSREAAWLYQAKGGAAQQQRQKQQQPQQRDVREGNAASRQRDLTATAANESGGNVSGAGVREGRHAGAAAVAAATGPSAQVGDIGGDELDAAESPPEEAAEGKEANAVDPFRRTAETPQEDQFADLCAAGPLVLDWQPIARLLRVIYHVDPGVMERQLREAWRSRRGKALPVASPVEAPLQRDVFHGGIDAMLHHVGEVWRASPSATAARVGGDEPSAPQPHHHPPPPPQRLVVMNLHLVLEMYAPYMRGVPSSYPHQHNCSSSSGSSSADWLDAGPVSGGAASSSSVSSAVFNDDAARMEPLVWTVRAFQTATTVTADGKKNVVAAEMARRARRAALMRRAGMLISAQEAEWAIRTSEGAKSAGRESPDDGEDEKMGRMDPDVYWQERLLRLHQRVVECVFGEPESLSRPLLVPAANTSTSVQMAGSGNPEPETASTTADDYVRQVHQRLELMRSDDVAQLLGLLLRLPDADGASRSMTEATVASAAAAPHTRESETKVMQARVLMETLTDLLPSASQREVVRVTQDLLQRYVDVMDAGDAPATTASTTGAAPTAASARAIAFEIRRLLSSVGVLLANDVERVTTAQLVWLLSRLHTPRLRGVASVVAEKGKDAADQSQRTRPAEAAGMALDVSESFLSAAVARTLTIVLADASAFEAPPPVMNVDAAAAATEPGKSNVLTVGQWMTAVSAAELQPSSTTVTALLRLIEASAL</sequence>
<feature type="compositionally biased region" description="Low complexity" evidence="2">
    <location>
        <begin position="2621"/>
        <end position="2632"/>
    </location>
</feature>
<protein>
    <submittedName>
        <fullName evidence="3">Uncharacterized protein</fullName>
    </submittedName>
</protein>
<feature type="region of interest" description="Disordered" evidence="2">
    <location>
        <begin position="1175"/>
        <end position="1200"/>
    </location>
</feature>
<feature type="compositionally biased region" description="Basic and acidic residues" evidence="2">
    <location>
        <begin position="749"/>
        <end position="758"/>
    </location>
</feature>
<keyword evidence="4" id="KW-1185">Reference proteome</keyword>
<accession>A0A0N0DY48</accession>
<feature type="compositionally biased region" description="Polar residues" evidence="2">
    <location>
        <begin position="566"/>
        <end position="576"/>
    </location>
</feature>
<feature type="region of interest" description="Disordered" evidence="2">
    <location>
        <begin position="1475"/>
        <end position="1512"/>
    </location>
</feature>
<dbReference type="RefSeq" id="XP_015662130.1">
    <property type="nucleotide sequence ID" value="XM_015798652.1"/>
</dbReference>
<evidence type="ECO:0000313" key="4">
    <source>
        <dbReference type="Proteomes" id="UP000037923"/>
    </source>
</evidence>
<evidence type="ECO:0000256" key="2">
    <source>
        <dbReference type="SAM" id="MobiDB-lite"/>
    </source>
</evidence>
<feature type="region of interest" description="Disordered" evidence="2">
    <location>
        <begin position="1246"/>
        <end position="1279"/>
    </location>
</feature>
<proteinExistence type="predicted"/>
<feature type="compositionally biased region" description="Low complexity" evidence="2">
    <location>
        <begin position="1096"/>
        <end position="1121"/>
    </location>
</feature>
<feature type="region of interest" description="Disordered" evidence="2">
    <location>
        <begin position="496"/>
        <end position="577"/>
    </location>
</feature>
<feature type="compositionally biased region" description="Low complexity" evidence="2">
    <location>
        <begin position="2866"/>
        <end position="2891"/>
    </location>
</feature>
<dbReference type="OrthoDB" id="267105at2759"/>
<feature type="compositionally biased region" description="Basic and acidic residues" evidence="2">
    <location>
        <begin position="2968"/>
        <end position="2983"/>
    </location>
</feature>
<dbReference type="GeneID" id="26902242"/>
<keyword evidence="1" id="KW-0175">Coiled coil</keyword>
<dbReference type="OMA" id="WAPLCRT"/>
<feature type="compositionally biased region" description="Basic and acidic residues" evidence="2">
    <location>
        <begin position="2353"/>
        <end position="2375"/>
    </location>
</feature>
<feature type="region of interest" description="Disordered" evidence="2">
    <location>
        <begin position="2961"/>
        <end position="2983"/>
    </location>
</feature>
<feature type="region of interest" description="Disordered" evidence="2">
    <location>
        <begin position="2859"/>
        <end position="2891"/>
    </location>
</feature>
<comment type="caution">
    <text evidence="3">The sequence shown here is derived from an EMBL/GenBank/DDBJ whole genome shotgun (WGS) entry which is preliminary data.</text>
</comment>
<feature type="region of interest" description="Disordered" evidence="2">
    <location>
        <begin position="1928"/>
        <end position="1956"/>
    </location>
</feature>
<feature type="region of interest" description="Disordered" evidence="2">
    <location>
        <begin position="2213"/>
        <end position="2239"/>
    </location>
</feature>
<feature type="region of interest" description="Disordered" evidence="2">
    <location>
        <begin position="846"/>
        <end position="866"/>
    </location>
</feature>
<feature type="region of interest" description="Disordered" evidence="2">
    <location>
        <begin position="236"/>
        <end position="274"/>
    </location>
</feature>
<gene>
    <name evidence="3" type="ORF">ABB37_01947</name>
</gene>
<feature type="region of interest" description="Disordered" evidence="2">
    <location>
        <begin position="1401"/>
        <end position="1425"/>
    </location>
</feature>
<feature type="region of interest" description="Disordered" evidence="2">
    <location>
        <begin position="652"/>
        <end position="672"/>
    </location>
</feature>
<feature type="region of interest" description="Disordered" evidence="2">
    <location>
        <begin position="1095"/>
        <end position="1121"/>
    </location>
</feature>
<dbReference type="VEuPathDB" id="TriTrypDB:LpyrH10_03_0980"/>
<feature type="region of interest" description="Disordered" evidence="2">
    <location>
        <begin position="2350"/>
        <end position="2377"/>
    </location>
</feature>
<feature type="compositionally biased region" description="Low complexity" evidence="2">
    <location>
        <begin position="2670"/>
        <end position="2680"/>
    </location>
</feature>
<feature type="compositionally biased region" description="Low complexity" evidence="2">
    <location>
        <begin position="43"/>
        <end position="52"/>
    </location>
</feature>
<feature type="compositionally biased region" description="Low complexity" evidence="2">
    <location>
        <begin position="1252"/>
        <end position="1271"/>
    </location>
</feature>
<feature type="region of interest" description="Disordered" evidence="2">
    <location>
        <begin position="739"/>
        <end position="781"/>
    </location>
</feature>
<name>A0A0N0DY48_LEPPY</name>
<feature type="coiled-coil region" evidence="1">
    <location>
        <begin position="2042"/>
        <end position="2069"/>
    </location>
</feature>
<dbReference type="EMBL" id="LGTL01000003">
    <property type="protein sequence ID" value="KPA83691.1"/>
    <property type="molecule type" value="Genomic_DNA"/>
</dbReference>
<evidence type="ECO:0000313" key="3">
    <source>
        <dbReference type="EMBL" id="KPA83691.1"/>
    </source>
</evidence>
<feature type="region of interest" description="Disordered" evidence="2">
    <location>
        <begin position="2621"/>
        <end position="2712"/>
    </location>
</feature>
<reference evidence="3 4" key="1">
    <citation type="submission" date="2015-07" db="EMBL/GenBank/DDBJ databases">
        <title>High-quality genome of monoxenous trypanosomatid Leptomonas pyrrhocoris.</title>
        <authorList>
            <person name="Flegontov P."/>
            <person name="Butenko A."/>
            <person name="Firsov S."/>
            <person name="Vlcek C."/>
            <person name="Logacheva M.D."/>
            <person name="Field M."/>
            <person name="Filatov D."/>
            <person name="Flegontova O."/>
            <person name="Gerasimov E."/>
            <person name="Jackson A.P."/>
            <person name="Kelly S."/>
            <person name="Opperdoes F."/>
            <person name="O'Reilly A."/>
            <person name="Votypka J."/>
            <person name="Yurchenko V."/>
            <person name="Lukes J."/>
        </authorList>
    </citation>
    <scope>NUCLEOTIDE SEQUENCE [LARGE SCALE GENOMIC DNA]</scope>
    <source>
        <strain evidence="3">H10</strain>
    </source>
</reference>
<feature type="region of interest" description="Disordered" evidence="2">
    <location>
        <begin position="2808"/>
        <end position="2835"/>
    </location>
</feature>
<feature type="compositionally biased region" description="Basic and acidic residues" evidence="2">
    <location>
        <begin position="1175"/>
        <end position="1193"/>
    </location>
</feature>
<feature type="compositionally biased region" description="Acidic residues" evidence="2">
    <location>
        <begin position="2689"/>
        <end position="2703"/>
    </location>
</feature>
<organism evidence="3 4">
    <name type="scientific">Leptomonas pyrrhocoris</name>
    <name type="common">Firebug parasite</name>
    <dbReference type="NCBI Taxonomy" id="157538"/>
    <lineage>
        <taxon>Eukaryota</taxon>
        <taxon>Discoba</taxon>
        <taxon>Euglenozoa</taxon>
        <taxon>Kinetoplastea</taxon>
        <taxon>Metakinetoplastina</taxon>
        <taxon>Trypanosomatida</taxon>
        <taxon>Trypanosomatidae</taxon>
        <taxon>Leishmaniinae</taxon>
        <taxon>Leptomonas</taxon>
    </lineage>
</organism>
<feature type="region of interest" description="Disordered" evidence="2">
    <location>
        <begin position="1538"/>
        <end position="1560"/>
    </location>
</feature>
<feature type="compositionally biased region" description="Polar residues" evidence="2">
    <location>
        <begin position="847"/>
        <end position="857"/>
    </location>
</feature>
<feature type="compositionally biased region" description="Basic and acidic residues" evidence="2">
    <location>
        <begin position="2228"/>
        <end position="2239"/>
    </location>
</feature>
<dbReference type="Proteomes" id="UP000037923">
    <property type="component" value="Unassembled WGS sequence"/>
</dbReference>
<evidence type="ECO:0000256" key="1">
    <source>
        <dbReference type="SAM" id="Coils"/>
    </source>
</evidence>